<accession>A0ABV1FAX3</accession>
<feature type="region of interest" description="Disordered" evidence="1">
    <location>
        <begin position="72"/>
        <end position="96"/>
    </location>
</feature>
<evidence type="ECO:0000256" key="1">
    <source>
        <dbReference type="SAM" id="MobiDB-lite"/>
    </source>
</evidence>
<proteinExistence type="predicted"/>
<dbReference type="EMBL" id="JBBMEZ010000027">
    <property type="protein sequence ID" value="MEQ2470512.1"/>
    <property type="molecule type" value="Genomic_DNA"/>
</dbReference>
<evidence type="ECO:0000313" key="3">
    <source>
        <dbReference type="Proteomes" id="UP001490816"/>
    </source>
</evidence>
<sequence>MKFFNKNINKVLSVVLVVVSVLVVLQFVCSNGTLNAGETPTESAMARVNPNIRKIVPATTVSATTVPVETTTAKPKATKATTQPQTKATKATKATTQPVTTTQATVPFATAIPPKEPVDYQSQWDAGYLVAIDNPDKTYECSKVTLTDEDRDLLERLCMGEFGSGGFIGAALIAQSVKDAMCFDGYPTVASVIENCHYTGSTKIGTNQECIQAVSYIFDENKDAVQHRIMYMYNPDMVQSAFHESQNYILTYQTVRFFDRWGY</sequence>
<dbReference type="Proteomes" id="UP001490816">
    <property type="component" value="Unassembled WGS sequence"/>
</dbReference>
<comment type="caution">
    <text evidence="2">The sequence shown here is derived from an EMBL/GenBank/DDBJ whole genome shotgun (WGS) entry which is preliminary data.</text>
</comment>
<evidence type="ECO:0000313" key="2">
    <source>
        <dbReference type="EMBL" id="MEQ2470512.1"/>
    </source>
</evidence>
<gene>
    <name evidence="2" type="ORF">WMO39_09270</name>
</gene>
<dbReference type="RefSeq" id="WP_101071008.1">
    <property type="nucleotide sequence ID" value="NZ_JBBMEZ010000027.1"/>
</dbReference>
<keyword evidence="3" id="KW-1185">Reference proteome</keyword>
<evidence type="ECO:0008006" key="4">
    <source>
        <dbReference type="Google" id="ProtNLM"/>
    </source>
</evidence>
<reference evidence="2 3" key="1">
    <citation type="submission" date="2024-03" db="EMBL/GenBank/DDBJ databases">
        <title>Human intestinal bacterial collection.</title>
        <authorList>
            <person name="Pauvert C."/>
            <person name="Hitch T.C.A."/>
            <person name="Clavel T."/>
        </authorList>
    </citation>
    <scope>NUCLEOTIDE SEQUENCE [LARGE SCALE GENOMIC DNA]</scope>
    <source>
        <strain evidence="2 3">CLA-JM-H38</strain>
    </source>
</reference>
<name>A0ABV1FAX3_9FIRM</name>
<protein>
    <recommendedName>
        <fullName evidence="4">Cell Wall Hydrolase</fullName>
    </recommendedName>
</protein>
<organism evidence="2 3">
    <name type="scientific">Ruminococcoides intestinale</name>
    <dbReference type="NCBI Taxonomy" id="3133162"/>
    <lineage>
        <taxon>Bacteria</taxon>
        <taxon>Bacillati</taxon>
        <taxon>Bacillota</taxon>
        <taxon>Clostridia</taxon>
        <taxon>Eubacteriales</taxon>
        <taxon>Oscillospiraceae</taxon>
        <taxon>Ruminococcoides</taxon>
    </lineage>
</organism>